<keyword evidence="2" id="KW-0813">Transport</keyword>
<reference evidence="6 7" key="1">
    <citation type="submission" date="2020-07" db="EMBL/GenBank/DDBJ databases">
        <title>Halosimplex litoreum sp. nov. and Halosimplex rubrum sp. nov., isolated from different salt environments.</title>
        <authorList>
            <person name="Cui H."/>
        </authorList>
    </citation>
    <scope>NUCLEOTIDE SEQUENCE [LARGE SCALE GENOMIC DNA]</scope>
    <source>
        <strain evidence="6 7">R2</strain>
    </source>
</reference>
<evidence type="ECO:0000256" key="4">
    <source>
        <dbReference type="SAM" id="MobiDB-lite"/>
    </source>
</evidence>
<keyword evidence="3" id="KW-0732">Signal</keyword>
<feature type="compositionally biased region" description="Low complexity" evidence="4">
    <location>
        <begin position="66"/>
        <end position="75"/>
    </location>
</feature>
<dbReference type="PANTHER" id="PTHR30532">
    <property type="entry name" value="IRON III DICITRATE-BINDING PERIPLASMIC PROTEIN"/>
    <property type="match status" value="1"/>
</dbReference>
<name>A0A7D5TAQ3_9EURY</name>
<evidence type="ECO:0000256" key="3">
    <source>
        <dbReference type="ARBA" id="ARBA00022729"/>
    </source>
</evidence>
<feature type="region of interest" description="Disordered" evidence="4">
    <location>
        <begin position="32"/>
        <end position="75"/>
    </location>
</feature>
<dbReference type="AlphaFoldDB" id="A0A7D5TAQ3"/>
<dbReference type="EMBL" id="CP058909">
    <property type="protein sequence ID" value="QLH81673.1"/>
    <property type="molecule type" value="Genomic_DNA"/>
</dbReference>
<proteinExistence type="predicted"/>
<dbReference type="GeneID" id="56082636"/>
<dbReference type="PANTHER" id="PTHR30532:SF1">
    <property type="entry name" value="IRON(3+)-HYDROXAMATE-BINDING PROTEIN FHUD"/>
    <property type="match status" value="1"/>
</dbReference>
<feature type="domain" description="Fe/B12 periplasmic-binding" evidence="5">
    <location>
        <begin position="97"/>
        <end position="415"/>
    </location>
</feature>
<protein>
    <submittedName>
        <fullName evidence="6">ABC transporter substrate-binding protein</fullName>
    </submittedName>
</protein>
<dbReference type="KEGG" id="hpel:HZS54_08565"/>
<dbReference type="Proteomes" id="UP000509346">
    <property type="component" value="Chromosome"/>
</dbReference>
<comment type="subcellular location">
    <subcellularLocation>
        <location evidence="1">Cell envelope</location>
    </subcellularLocation>
</comment>
<evidence type="ECO:0000259" key="5">
    <source>
        <dbReference type="PROSITE" id="PS50983"/>
    </source>
</evidence>
<dbReference type="InterPro" id="IPR002491">
    <property type="entry name" value="ABC_transptr_periplasmic_BD"/>
</dbReference>
<dbReference type="OrthoDB" id="304381at2157"/>
<evidence type="ECO:0000313" key="7">
    <source>
        <dbReference type="Proteomes" id="UP000509346"/>
    </source>
</evidence>
<keyword evidence="7" id="KW-1185">Reference proteome</keyword>
<accession>A0A7D5TAQ3</accession>
<dbReference type="SUPFAM" id="SSF53807">
    <property type="entry name" value="Helical backbone' metal receptor"/>
    <property type="match status" value="1"/>
</dbReference>
<dbReference type="PROSITE" id="PS50983">
    <property type="entry name" value="FE_B12_PBP"/>
    <property type="match status" value="1"/>
</dbReference>
<dbReference type="InterPro" id="IPR051313">
    <property type="entry name" value="Bact_iron-sidero_bind"/>
</dbReference>
<evidence type="ECO:0000256" key="2">
    <source>
        <dbReference type="ARBA" id="ARBA00022448"/>
    </source>
</evidence>
<dbReference type="Gene3D" id="3.40.50.1980">
    <property type="entry name" value="Nitrogenase molybdenum iron protein domain"/>
    <property type="match status" value="2"/>
</dbReference>
<sequence length="441" mass="47603">MNDDTDSTDVRTPTTRRGYLGRVGALAASGVVAGCTTGGGTEGATDGPDGRVTDTPTASPTPEPTPTETATETATPTSYAASIEPVGEIALDDPPETVVSGWGFVGDVLTALGHADSVVGMSRPGFWYQGFYELLPEVSMRDTTEIPATVSKGYSVDEELLYELDPDLLATDPNRYIGWYGLDAGTVRTLGEEVAPFFGNESRSKRSSGWPNWPDGEAYDYYSIPEFVERYGRLFGEAERAAAMVDLYETTIEDVTSRVPPEGDRPTVGLLNAFANPESRGFFAVTDPNPALDVTHELKQYGDLGVVDAFDGMYPDEGGHYDLKTGFEGLLEADPDVLVFQEAVNALGGQNVYGNTEAYEGTLDLLRNDDIGRQLSAVEDGRLYPGGTGSQGPIVNLFQTEMLAKQLYPEEFGEWHGFGETPTDEQLFDRQRVADIVNGDI</sequence>
<organism evidence="6 7">
    <name type="scientific">Halosimplex pelagicum</name>
    <dbReference type="NCBI Taxonomy" id="869886"/>
    <lineage>
        <taxon>Archaea</taxon>
        <taxon>Methanobacteriati</taxon>
        <taxon>Methanobacteriota</taxon>
        <taxon>Stenosarchaea group</taxon>
        <taxon>Halobacteria</taxon>
        <taxon>Halobacteriales</taxon>
        <taxon>Haloarculaceae</taxon>
        <taxon>Halosimplex</taxon>
    </lineage>
</organism>
<evidence type="ECO:0000256" key="1">
    <source>
        <dbReference type="ARBA" id="ARBA00004196"/>
    </source>
</evidence>
<evidence type="ECO:0000313" key="6">
    <source>
        <dbReference type="EMBL" id="QLH81673.1"/>
    </source>
</evidence>
<gene>
    <name evidence="6" type="ORF">HZS54_08565</name>
</gene>
<dbReference type="RefSeq" id="WP_179921893.1">
    <property type="nucleotide sequence ID" value="NZ_CP058909.1"/>
</dbReference>